<dbReference type="Proteomes" id="UP000664169">
    <property type="component" value="Unassembled WGS sequence"/>
</dbReference>
<dbReference type="SUPFAM" id="SSF53474">
    <property type="entry name" value="alpha/beta-Hydrolases"/>
    <property type="match status" value="1"/>
</dbReference>
<dbReference type="GO" id="GO:0005811">
    <property type="term" value="C:lipid droplet"/>
    <property type="evidence" value="ECO:0007669"/>
    <property type="project" value="TreeGrafter"/>
</dbReference>
<name>A0A8H3I4Y2_9LECA</name>
<proteinExistence type="inferred from homology"/>
<dbReference type="Gene3D" id="3.40.50.1820">
    <property type="entry name" value="alpha/beta hydrolase"/>
    <property type="match status" value="1"/>
</dbReference>
<dbReference type="InterPro" id="IPR007751">
    <property type="entry name" value="DUF676_lipase-like"/>
</dbReference>
<dbReference type="GO" id="GO:0004622">
    <property type="term" value="F:phosphatidylcholine lysophospholipase activity"/>
    <property type="evidence" value="ECO:0007669"/>
    <property type="project" value="TreeGrafter"/>
</dbReference>
<keyword evidence="6" id="KW-1185">Reference proteome</keyword>
<keyword evidence="3" id="KW-1133">Transmembrane helix</keyword>
<dbReference type="PANTHER" id="PTHR12482:SF65">
    <property type="entry name" value="ESTERASE, PUTATIVE (AFU_ORTHOLOGUE AFUA_3G12320)-RELATED"/>
    <property type="match status" value="1"/>
</dbReference>
<dbReference type="Pfam" id="PF05057">
    <property type="entry name" value="DUF676"/>
    <property type="match status" value="1"/>
</dbReference>
<evidence type="ECO:0000313" key="5">
    <source>
        <dbReference type="EMBL" id="CAF9907480.1"/>
    </source>
</evidence>
<evidence type="ECO:0000256" key="2">
    <source>
        <dbReference type="ARBA" id="ARBA00022963"/>
    </source>
</evidence>
<comment type="similarity">
    <text evidence="1">Belongs to the putative lipase ROG1 family.</text>
</comment>
<evidence type="ECO:0000313" key="6">
    <source>
        <dbReference type="Proteomes" id="UP000664169"/>
    </source>
</evidence>
<keyword evidence="2" id="KW-0442">Lipid degradation</keyword>
<dbReference type="InterPro" id="IPR044294">
    <property type="entry name" value="Lipase-like"/>
</dbReference>
<accession>A0A8H3I4Y2</accession>
<evidence type="ECO:0000259" key="4">
    <source>
        <dbReference type="Pfam" id="PF05057"/>
    </source>
</evidence>
<feature type="transmembrane region" description="Helical" evidence="3">
    <location>
        <begin position="264"/>
        <end position="287"/>
    </location>
</feature>
<sequence length="437" mass="48421">MIVPQEGDHLCVFVHGLWGTPAHLQALSTGLKEKHGSDSFHILVAHTNSQYLTYDGIDLGGERVAKETEEELARLEKAGRKVTKLSFVGYSLGGLIARYCIGLLYSRGWFDRLKPVNFTAFASPFLGVRTPYRGYHSSFWNAFGGRTLSASGQQLFIMDTFRDTGRPLLSILTEPNSIFIKALSLFKNRALYANIINDRSAPFFTTAISATDPYEDLSLVDLHPLKEYSPTILDPNTPVTIKPAEQVSGLTRFLSSSSSVVSNLPIIALVSVLAPIGTVAFLANSGYQTIQSTRRMKLHNEDSTLGFSAYRTPLLLEAAIKDVNSNLPSQKINDDDVTEKSAVSALTTEASEEQILAAEKVKKSDPADEKKPFPTLALAPEQFEMIKNLNDLGWKKYGVHITKVRHSHAAIVFRIDAERYSEGKVVIKHWINEEFEV</sequence>
<reference evidence="5" key="1">
    <citation type="submission" date="2021-03" db="EMBL/GenBank/DDBJ databases">
        <authorList>
            <person name="Tagirdzhanova G."/>
        </authorList>
    </citation>
    <scope>NUCLEOTIDE SEQUENCE</scope>
</reference>
<organism evidence="5 6">
    <name type="scientific">Gomphillus americanus</name>
    <dbReference type="NCBI Taxonomy" id="1940652"/>
    <lineage>
        <taxon>Eukaryota</taxon>
        <taxon>Fungi</taxon>
        <taxon>Dikarya</taxon>
        <taxon>Ascomycota</taxon>
        <taxon>Pezizomycotina</taxon>
        <taxon>Lecanoromycetes</taxon>
        <taxon>OSLEUM clade</taxon>
        <taxon>Ostropomycetidae</taxon>
        <taxon>Ostropales</taxon>
        <taxon>Graphidaceae</taxon>
        <taxon>Gomphilloideae</taxon>
        <taxon>Gomphillus</taxon>
    </lineage>
</organism>
<keyword evidence="3" id="KW-0472">Membrane</keyword>
<dbReference type="GO" id="GO:0047372">
    <property type="term" value="F:monoacylglycerol lipase activity"/>
    <property type="evidence" value="ECO:0007669"/>
    <property type="project" value="TreeGrafter"/>
</dbReference>
<dbReference type="AlphaFoldDB" id="A0A8H3I4Y2"/>
<dbReference type="InterPro" id="IPR029058">
    <property type="entry name" value="AB_hydrolase_fold"/>
</dbReference>
<dbReference type="GO" id="GO:0016042">
    <property type="term" value="P:lipid catabolic process"/>
    <property type="evidence" value="ECO:0007669"/>
    <property type="project" value="UniProtKB-KW"/>
</dbReference>
<dbReference type="OrthoDB" id="273452at2759"/>
<dbReference type="EMBL" id="CAJPDQ010000003">
    <property type="protein sequence ID" value="CAF9907480.1"/>
    <property type="molecule type" value="Genomic_DNA"/>
</dbReference>
<keyword evidence="3" id="KW-0812">Transmembrane</keyword>
<feature type="domain" description="DUF676" evidence="4">
    <location>
        <begin position="5"/>
        <end position="206"/>
    </location>
</feature>
<evidence type="ECO:0000256" key="3">
    <source>
        <dbReference type="SAM" id="Phobius"/>
    </source>
</evidence>
<dbReference type="PANTHER" id="PTHR12482">
    <property type="entry name" value="LIPASE ROG1-RELATED-RELATED"/>
    <property type="match status" value="1"/>
</dbReference>
<keyword evidence="2" id="KW-0443">Lipid metabolism</keyword>
<protein>
    <recommendedName>
        <fullName evidence="4">DUF676 domain-containing protein</fullName>
    </recommendedName>
</protein>
<comment type="caution">
    <text evidence="5">The sequence shown here is derived from an EMBL/GenBank/DDBJ whole genome shotgun (WGS) entry which is preliminary data.</text>
</comment>
<evidence type="ECO:0000256" key="1">
    <source>
        <dbReference type="ARBA" id="ARBA00007920"/>
    </source>
</evidence>
<gene>
    <name evidence="5" type="ORF">GOMPHAMPRED_005118</name>
</gene>